<gene>
    <name evidence="7" type="ORF">LSP00402_LOCUS7490</name>
</gene>
<dbReference type="EMBL" id="HBHP01012052">
    <property type="protein sequence ID" value="CAD9759072.1"/>
    <property type="molecule type" value="Transcribed_RNA"/>
</dbReference>
<evidence type="ECO:0000259" key="5">
    <source>
        <dbReference type="PROSITE" id="PS00028"/>
    </source>
</evidence>
<dbReference type="PROSITE" id="PS00028">
    <property type="entry name" value="ZINC_FINGER_C2H2_1"/>
    <property type="match status" value="2"/>
</dbReference>
<dbReference type="InterPro" id="IPR013087">
    <property type="entry name" value="Znf_C2H2_type"/>
</dbReference>
<sequence length="274" mass="32192">MHDDDTWICKLCDWPNSVSSRSCWSCSMPCIRGVRLPPLPPLEEETRADEALKPFSNRKTKSKPYASANKDAPKAAPHRRAKRMRRVSLASCSRKKKMRGFPDVSLSSMERLPDVIRLYMCTFMYPKAIVSVGVTCKRLYLFMQTQHLWHMLSKRIWHLRCPPGCKRDHNWRVAYRTRMRSFRKGKVHLCPFCTCKASYVKRERLLKHLSGHDVNTRTGREKRLRFECPVDSCKQLFEYKFELKGHVLKAHRVSPENYDAWCTCLAMVNKLHND</sequence>
<name>A0A7S2X9K9_9EUKA</name>
<dbReference type="GO" id="GO:0008270">
    <property type="term" value="F:zinc ion binding"/>
    <property type="evidence" value="ECO:0007669"/>
    <property type="project" value="UniProtKB-KW"/>
</dbReference>
<feature type="domain" description="C2H2-type" evidence="5">
    <location>
        <begin position="228"/>
        <end position="251"/>
    </location>
</feature>
<accession>A0A7S2X9K9</accession>
<evidence type="ECO:0000256" key="1">
    <source>
        <dbReference type="ARBA" id="ARBA00022723"/>
    </source>
</evidence>
<feature type="domain" description="RanBP2-type" evidence="6">
    <location>
        <begin position="7"/>
        <end position="26"/>
    </location>
</feature>
<keyword evidence="3" id="KW-0862">Zinc</keyword>
<dbReference type="PROSITE" id="PS01358">
    <property type="entry name" value="ZF_RANBP2_1"/>
    <property type="match status" value="1"/>
</dbReference>
<keyword evidence="2" id="KW-0863">Zinc-finger</keyword>
<organism evidence="7">
    <name type="scientific">Lotharella oceanica</name>
    <dbReference type="NCBI Taxonomy" id="641309"/>
    <lineage>
        <taxon>Eukaryota</taxon>
        <taxon>Sar</taxon>
        <taxon>Rhizaria</taxon>
        <taxon>Cercozoa</taxon>
        <taxon>Chlorarachniophyceae</taxon>
        <taxon>Lotharella</taxon>
    </lineage>
</organism>
<reference evidence="7" key="1">
    <citation type="submission" date="2021-01" db="EMBL/GenBank/DDBJ databases">
        <authorList>
            <person name="Corre E."/>
            <person name="Pelletier E."/>
            <person name="Niang G."/>
            <person name="Scheremetjew M."/>
            <person name="Finn R."/>
            <person name="Kale V."/>
            <person name="Holt S."/>
            <person name="Cochrane G."/>
            <person name="Meng A."/>
            <person name="Brown T."/>
            <person name="Cohen L."/>
        </authorList>
    </citation>
    <scope>NUCLEOTIDE SEQUENCE</scope>
    <source>
        <strain evidence="7">CCMP622</strain>
    </source>
</reference>
<dbReference type="SMART" id="SM00355">
    <property type="entry name" value="ZnF_C2H2"/>
    <property type="match status" value="2"/>
</dbReference>
<evidence type="ECO:0000256" key="3">
    <source>
        <dbReference type="ARBA" id="ARBA00022833"/>
    </source>
</evidence>
<proteinExistence type="predicted"/>
<keyword evidence="1" id="KW-0479">Metal-binding</keyword>
<feature type="compositionally biased region" description="Basic residues" evidence="4">
    <location>
        <begin position="76"/>
        <end position="86"/>
    </location>
</feature>
<evidence type="ECO:0000259" key="6">
    <source>
        <dbReference type="PROSITE" id="PS01358"/>
    </source>
</evidence>
<dbReference type="InterPro" id="IPR001876">
    <property type="entry name" value="Znf_RanBP2"/>
</dbReference>
<dbReference type="SUPFAM" id="SSF81383">
    <property type="entry name" value="F-box domain"/>
    <property type="match status" value="1"/>
</dbReference>
<evidence type="ECO:0000313" key="7">
    <source>
        <dbReference type="EMBL" id="CAD9759072.1"/>
    </source>
</evidence>
<protein>
    <submittedName>
        <fullName evidence="7">Uncharacterized protein</fullName>
    </submittedName>
</protein>
<dbReference type="AlphaFoldDB" id="A0A7S2X9K9"/>
<evidence type="ECO:0000256" key="4">
    <source>
        <dbReference type="SAM" id="MobiDB-lite"/>
    </source>
</evidence>
<feature type="domain" description="C2H2-type" evidence="5">
    <location>
        <begin position="190"/>
        <end position="212"/>
    </location>
</feature>
<dbReference type="InterPro" id="IPR036047">
    <property type="entry name" value="F-box-like_dom_sf"/>
</dbReference>
<feature type="region of interest" description="Disordered" evidence="4">
    <location>
        <begin position="48"/>
        <end position="91"/>
    </location>
</feature>
<evidence type="ECO:0000256" key="2">
    <source>
        <dbReference type="ARBA" id="ARBA00022771"/>
    </source>
</evidence>